<feature type="compositionally biased region" description="Polar residues" evidence="1">
    <location>
        <begin position="13"/>
        <end position="25"/>
    </location>
</feature>
<proteinExistence type="predicted"/>
<protein>
    <submittedName>
        <fullName evidence="2">Uncharacterized protein</fullName>
    </submittedName>
</protein>
<sequence>MGITGPDAVLGASTPTSTRTIDQTNGLAIPNPLFLEHLRQFIMDTDNSAVRRSQTSGMAPSSQAERGGTPASHSTGEPDHGIQQYTPLPTEFRVKETAGNAPTNTLQSLEMEVMKLRQQVNRETLPTERGVTFSQHIMIEELPAHF</sequence>
<evidence type="ECO:0000313" key="2">
    <source>
        <dbReference type="EMBL" id="KAL0463058.1"/>
    </source>
</evidence>
<dbReference type="AlphaFoldDB" id="A0AAW2YBC1"/>
<evidence type="ECO:0000256" key="1">
    <source>
        <dbReference type="SAM" id="MobiDB-lite"/>
    </source>
</evidence>
<reference evidence="2" key="2">
    <citation type="journal article" date="2024" name="Plant">
        <title>Genomic evolution and insights into agronomic trait innovations of Sesamum species.</title>
        <authorList>
            <person name="Miao H."/>
            <person name="Wang L."/>
            <person name="Qu L."/>
            <person name="Liu H."/>
            <person name="Sun Y."/>
            <person name="Le M."/>
            <person name="Wang Q."/>
            <person name="Wei S."/>
            <person name="Zheng Y."/>
            <person name="Lin W."/>
            <person name="Duan Y."/>
            <person name="Cao H."/>
            <person name="Xiong S."/>
            <person name="Wang X."/>
            <person name="Wei L."/>
            <person name="Li C."/>
            <person name="Ma Q."/>
            <person name="Ju M."/>
            <person name="Zhao R."/>
            <person name="Li G."/>
            <person name="Mu C."/>
            <person name="Tian Q."/>
            <person name="Mei H."/>
            <person name="Zhang T."/>
            <person name="Gao T."/>
            <person name="Zhang H."/>
        </authorList>
    </citation>
    <scope>NUCLEOTIDE SEQUENCE</scope>
    <source>
        <strain evidence="2">KEN1</strain>
    </source>
</reference>
<feature type="region of interest" description="Disordered" evidence="1">
    <location>
        <begin position="46"/>
        <end position="88"/>
    </location>
</feature>
<dbReference type="EMBL" id="JACGWN010000001">
    <property type="protein sequence ID" value="KAL0463058.1"/>
    <property type="molecule type" value="Genomic_DNA"/>
</dbReference>
<reference evidence="2" key="1">
    <citation type="submission" date="2020-06" db="EMBL/GenBank/DDBJ databases">
        <authorList>
            <person name="Li T."/>
            <person name="Hu X."/>
            <person name="Zhang T."/>
            <person name="Song X."/>
            <person name="Zhang H."/>
            <person name="Dai N."/>
            <person name="Sheng W."/>
            <person name="Hou X."/>
            <person name="Wei L."/>
        </authorList>
    </citation>
    <scope>NUCLEOTIDE SEQUENCE</scope>
    <source>
        <strain evidence="2">KEN1</strain>
        <tissue evidence="2">Leaf</tissue>
    </source>
</reference>
<feature type="region of interest" description="Disordered" evidence="1">
    <location>
        <begin position="1"/>
        <end position="25"/>
    </location>
</feature>
<comment type="caution">
    <text evidence="2">The sequence shown here is derived from an EMBL/GenBank/DDBJ whole genome shotgun (WGS) entry which is preliminary data.</text>
</comment>
<organism evidence="2">
    <name type="scientific">Sesamum latifolium</name>
    <dbReference type="NCBI Taxonomy" id="2727402"/>
    <lineage>
        <taxon>Eukaryota</taxon>
        <taxon>Viridiplantae</taxon>
        <taxon>Streptophyta</taxon>
        <taxon>Embryophyta</taxon>
        <taxon>Tracheophyta</taxon>
        <taxon>Spermatophyta</taxon>
        <taxon>Magnoliopsida</taxon>
        <taxon>eudicotyledons</taxon>
        <taxon>Gunneridae</taxon>
        <taxon>Pentapetalae</taxon>
        <taxon>asterids</taxon>
        <taxon>lamiids</taxon>
        <taxon>Lamiales</taxon>
        <taxon>Pedaliaceae</taxon>
        <taxon>Sesamum</taxon>
    </lineage>
</organism>
<feature type="compositionally biased region" description="Polar residues" evidence="1">
    <location>
        <begin position="46"/>
        <end position="64"/>
    </location>
</feature>
<gene>
    <name evidence="2" type="ORF">Slati_0193400</name>
</gene>
<name>A0AAW2YBC1_9LAMI</name>
<accession>A0AAW2YBC1</accession>